<name>A0ABT5QGQ4_9GAMM</name>
<evidence type="ECO:0000313" key="1">
    <source>
        <dbReference type="EMBL" id="MDD1780034.1"/>
    </source>
</evidence>
<dbReference type="EMBL" id="JAJUBB010000001">
    <property type="protein sequence ID" value="MDD1780034.1"/>
    <property type="molecule type" value="Genomic_DNA"/>
</dbReference>
<protein>
    <recommendedName>
        <fullName evidence="3">SnoaL-like domain-containing protein</fullName>
    </recommendedName>
</protein>
<comment type="caution">
    <text evidence="1">The sequence shown here is derived from an EMBL/GenBank/DDBJ whole genome shotgun (WGS) entry which is preliminary data.</text>
</comment>
<dbReference type="RefSeq" id="WP_274139930.1">
    <property type="nucleotide sequence ID" value="NZ_JAJUBB010000001.1"/>
</dbReference>
<reference evidence="1" key="1">
    <citation type="submission" date="2021-12" db="EMBL/GenBank/DDBJ databases">
        <title>Enterovibrio ZSDZ35 sp. nov. and Enterovibrio ZSDZ42 sp. nov., isolated from coastal seawater in Qingdao.</title>
        <authorList>
            <person name="Zhang P."/>
        </authorList>
    </citation>
    <scope>NUCLEOTIDE SEQUENCE</scope>
    <source>
        <strain evidence="1">ZSDZ35</strain>
    </source>
</reference>
<proteinExistence type="predicted"/>
<dbReference type="Proteomes" id="UP001149821">
    <property type="component" value="Unassembled WGS sequence"/>
</dbReference>
<sequence length="256" mass="29523">MTDIRKQKIHDLLKIGIETGDAKVVSVVDETRYVQHNPKTKEGDVGLAELFANLALTHPHVEIIRIFSDGDFVFAHTEYDFSSVKICFEVFRFEGDKTVEHWDNLQAKQPKNLAGRTMTDGETDVHDLEKTESNRAFINQFVSHVLLERQPFETTHFFDTKNYAEHSPHFSDDLTQLYAALSTLNEDNEPIIHYQIHHTTLAEGNFVLTLCEGYRGGSHVAFYDLFRVENGLIVEHWDTVEEIPDRAEWKNENGKF</sequence>
<evidence type="ECO:0000313" key="2">
    <source>
        <dbReference type="Proteomes" id="UP001149821"/>
    </source>
</evidence>
<accession>A0ABT5QGQ4</accession>
<gene>
    <name evidence="1" type="ORF">LRP49_02375</name>
</gene>
<dbReference type="Gene3D" id="3.10.450.50">
    <property type="match status" value="2"/>
</dbReference>
<dbReference type="SUPFAM" id="SSF54427">
    <property type="entry name" value="NTF2-like"/>
    <property type="match status" value="2"/>
</dbReference>
<evidence type="ECO:0008006" key="3">
    <source>
        <dbReference type="Google" id="ProtNLM"/>
    </source>
</evidence>
<organism evidence="1 2">
    <name type="scientific">Enterovibrio qingdaonensis</name>
    <dbReference type="NCBI Taxonomy" id="2899818"/>
    <lineage>
        <taxon>Bacteria</taxon>
        <taxon>Pseudomonadati</taxon>
        <taxon>Pseudomonadota</taxon>
        <taxon>Gammaproteobacteria</taxon>
        <taxon>Vibrionales</taxon>
        <taxon>Vibrionaceae</taxon>
        <taxon>Enterovibrio</taxon>
    </lineage>
</organism>
<dbReference type="InterPro" id="IPR032710">
    <property type="entry name" value="NTF2-like_dom_sf"/>
</dbReference>
<keyword evidence="2" id="KW-1185">Reference proteome</keyword>